<name>A0A813LN93_POLGL</name>
<organism evidence="1 2">
    <name type="scientific">Polarella glacialis</name>
    <name type="common">Dinoflagellate</name>
    <dbReference type="NCBI Taxonomy" id="89957"/>
    <lineage>
        <taxon>Eukaryota</taxon>
        <taxon>Sar</taxon>
        <taxon>Alveolata</taxon>
        <taxon>Dinophyceae</taxon>
        <taxon>Suessiales</taxon>
        <taxon>Suessiaceae</taxon>
        <taxon>Polarella</taxon>
    </lineage>
</organism>
<proteinExistence type="predicted"/>
<comment type="caution">
    <text evidence="1">The sequence shown here is derived from an EMBL/GenBank/DDBJ whole genome shotgun (WGS) entry which is preliminary data.</text>
</comment>
<sequence>MIRPPALAPARSAHFWSHARCSRLVLARWHAVSLEFPLTDSTDCPRAVSGQMEAALQKLDQAELGNLARLRAYLSRRHGAPEAPELGRAIGEVVLASQRKRLPPHQQAHLAYAAARLSWQETTLLYGLATECLSRGARQEAITLLNAFARLGASKAFTVSSGDLFVLPLFELALTERGLEPAALAAILRCADLLQVELPQATLDASAQQLLSHKLGRQGPPQRYGEALAALCRRGAALEQ</sequence>
<evidence type="ECO:0000313" key="1">
    <source>
        <dbReference type="EMBL" id="CAE8733797.1"/>
    </source>
</evidence>
<feature type="non-terminal residue" evidence="1">
    <location>
        <position position="240"/>
    </location>
</feature>
<accession>A0A813LN93</accession>
<reference evidence="1" key="1">
    <citation type="submission" date="2021-02" db="EMBL/GenBank/DDBJ databases">
        <authorList>
            <person name="Dougan E. K."/>
            <person name="Rhodes N."/>
            <person name="Thang M."/>
            <person name="Chan C."/>
        </authorList>
    </citation>
    <scope>NUCLEOTIDE SEQUENCE</scope>
</reference>
<dbReference type="AlphaFoldDB" id="A0A813LN93"/>
<evidence type="ECO:0000313" key="2">
    <source>
        <dbReference type="Proteomes" id="UP000626109"/>
    </source>
</evidence>
<dbReference type="Proteomes" id="UP000626109">
    <property type="component" value="Unassembled WGS sequence"/>
</dbReference>
<gene>
    <name evidence="1" type="ORF">PGLA2088_LOCUS46996</name>
</gene>
<dbReference type="EMBL" id="CAJNNW010036381">
    <property type="protein sequence ID" value="CAE8733797.1"/>
    <property type="molecule type" value="Genomic_DNA"/>
</dbReference>
<protein>
    <submittedName>
        <fullName evidence="1">Uncharacterized protein</fullName>
    </submittedName>
</protein>